<evidence type="ECO:0008006" key="3">
    <source>
        <dbReference type="Google" id="ProtNLM"/>
    </source>
</evidence>
<reference evidence="1 2" key="1">
    <citation type="submission" date="2012-09" db="EMBL/GenBank/DDBJ databases">
        <title>The Genome Sequence of Alloiococcus otitis ATCC 51267.</title>
        <authorList>
            <consortium name="The Broad Institute Genome Sequencing Platform"/>
            <person name="Earl A."/>
            <person name="Ward D."/>
            <person name="Feldgarden M."/>
            <person name="Gevers D."/>
            <person name="Huys G."/>
            <person name="Walker B."/>
            <person name="Young S.K."/>
            <person name="Zeng Q."/>
            <person name="Gargeya S."/>
            <person name="Fitzgerald M."/>
            <person name="Haas B."/>
            <person name="Abouelleil A."/>
            <person name="Alvarado L."/>
            <person name="Arachchi H.M."/>
            <person name="Berlin A.M."/>
            <person name="Chapman S.B."/>
            <person name="Goldberg J."/>
            <person name="Griggs A."/>
            <person name="Gujja S."/>
            <person name="Hansen M."/>
            <person name="Howarth C."/>
            <person name="Imamovic A."/>
            <person name="Larimer J."/>
            <person name="McCowen C."/>
            <person name="Montmayeur A."/>
            <person name="Murphy C."/>
            <person name="Neiman D."/>
            <person name="Pearson M."/>
            <person name="Priest M."/>
            <person name="Roberts A."/>
            <person name="Saif S."/>
            <person name="Shea T."/>
            <person name="Sisk P."/>
            <person name="Sykes S."/>
            <person name="Wortman J."/>
            <person name="Nusbaum C."/>
            <person name="Birren B."/>
        </authorList>
    </citation>
    <scope>NUCLEOTIDE SEQUENCE [LARGE SCALE GENOMIC DNA]</scope>
    <source>
        <strain evidence="1 2">ATCC 51267</strain>
    </source>
</reference>
<dbReference type="RefSeq" id="WP_003779234.1">
    <property type="nucleotide sequence ID" value="NZ_JH992963.1"/>
</dbReference>
<dbReference type="eggNOG" id="ENOG50335T1">
    <property type="taxonomic scope" value="Bacteria"/>
</dbReference>
<dbReference type="HOGENOM" id="CLU_144209_0_0_9"/>
<name>K9EAL9_9LACT</name>
<accession>K9EAL9</accession>
<evidence type="ECO:0000313" key="1">
    <source>
        <dbReference type="EMBL" id="EKU92861.1"/>
    </source>
</evidence>
<dbReference type="OrthoDB" id="2067392at2"/>
<dbReference type="Pfam" id="PF12363">
    <property type="entry name" value="Phage_TAC_12"/>
    <property type="match status" value="1"/>
</dbReference>
<proteinExistence type="predicted"/>
<gene>
    <name evidence="1" type="ORF">HMPREF9698_01614</name>
</gene>
<keyword evidence="2" id="KW-1185">Reference proteome</keyword>
<organism evidence="1 2">
    <name type="scientific">Alloiococcus otitis ATCC 51267</name>
    <dbReference type="NCBI Taxonomy" id="883081"/>
    <lineage>
        <taxon>Bacteria</taxon>
        <taxon>Bacillati</taxon>
        <taxon>Bacillota</taxon>
        <taxon>Bacilli</taxon>
        <taxon>Lactobacillales</taxon>
        <taxon>Carnobacteriaceae</taxon>
        <taxon>Alloiococcus</taxon>
    </lineage>
</organism>
<dbReference type="Proteomes" id="UP000009875">
    <property type="component" value="Unassembled WGS sequence"/>
</dbReference>
<dbReference type="EMBL" id="AGXA01000034">
    <property type="protein sequence ID" value="EKU92861.1"/>
    <property type="molecule type" value="Genomic_DNA"/>
</dbReference>
<sequence>MEQVTINGKTYPLTYGMEFFRYLDEHAGVKSEGIGLGAGLEMTVSRLYIPGNIVAFYDLIKAGTATLKQKPSNDDIEEWIFENTEDGGEKLRESFLHTLKNSRLTSRVMDRLENVEEVQQAQQQAQEVETKSES</sequence>
<evidence type="ECO:0000313" key="2">
    <source>
        <dbReference type="Proteomes" id="UP000009875"/>
    </source>
</evidence>
<protein>
    <recommendedName>
        <fullName evidence="3">Phage protein</fullName>
    </recommendedName>
</protein>
<dbReference type="AlphaFoldDB" id="K9EAL9"/>
<comment type="caution">
    <text evidence="1">The sequence shown here is derived from an EMBL/GenBank/DDBJ whole genome shotgun (WGS) entry which is preliminary data.</text>
</comment>
<dbReference type="InterPro" id="IPR024410">
    <property type="entry name" value="Phage_TAC_12"/>
</dbReference>
<dbReference type="STRING" id="883081.HMPREF9698_01614"/>